<proteinExistence type="predicted"/>
<protein>
    <submittedName>
        <fullName evidence="3">Uncharacterized protein</fullName>
    </submittedName>
</protein>
<comment type="caution">
    <text evidence="3">The sequence shown here is derived from an EMBL/GenBank/DDBJ whole genome shotgun (WGS) entry which is preliminary data.</text>
</comment>
<accession>A0A812M1P9</accession>
<keyword evidence="1" id="KW-0489">Methyltransferase</keyword>
<dbReference type="Pfam" id="PF00145">
    <property type="entry name" value="DNA_methylase"/>
    <property type="match status" value="1"/>
</dbReference>
<evidence type="ECO:0000256" key="2">
    <source>
        <dbReference type="ARBA" id="ARBA00022679"/>
    </source>
</evidence>
<dbReference type="EMBL" id="CAJNDS010001324">
    <property type="protein sequence ID" value="CAE7255488.1"/>
    <property type="molecule type" value="Genomic_DNA"/>
</dbReference>
<dbReference type="Proteomes" id="UP000604046">
    <property type="component" value="Unassembled WGS sequence"/>
</dbReference>
<evidence type="ECO:0000256" key="1">
    <source>
        <dbReference type="ARBA" id="ARBA00022603"/>
    </source>
</evidence>
<dbReference type="InterPro" id="IPR001525">
    <property type="entry name" value="C5_MeTfrase"/>
</dbReference>
<dbReference type="AlphaFoldDB" id="A0A812M1P9"/>
<dbReference type="GO" id="GO:0008168">
    <property type="term" value="F:methyltransferase activity"/>
    <property type="evidence" value="ECO:0007669"/>
    <property type="project" value="UniProtKB-KW"/>
</dbReference>
<organism evidence="3 4">
    <name type="scientific">Symbiodinium natans</name>
    <dbReference type="NCBI Taxonomy" id="878477"/>
    <lineage>
        <taxon>Eukaryota</taxon>
        <taxon>Sar</taxon>
        <taxon>Alveolata</taxon>
        <taxon>Dinophyceae</taxon>
        <taxon>Suessiales</taxon>
        <taxon>Symbiodiniaceae</taxon>
        <taxon>Symbiodinium</taxon>
    </lineage>
</organism>
<dbReference type="GO" id="GO:0032259">
    <property type="term" value="P:methylation"/>
    <property type="evidence" value="ECO:0007669"/>
    <property type="project" value="UniProtKB-KW"/>
</dbReference>
<sequence length="499" mass="55434">MHGCKRARLGPFVRTSEIGDPGFDLGGCEQCQVKHGAENLQKPPMSVPSVEGFARWNFERKADLAGAISANAAAQGRPLRLFSMYTGWGTAEMVANSVGRVFNALKGSNALQVEVAWMCESNLDKCRYLAEAFKEVQHIFTDATEVASGCAWEYRTGRRLLVPMDLDGGFVGYPCVDLSSLNTGPGQFKDASTATGKGYANMLKVVDKCDRLSFLGVENSGNMWHKRKEDQFERPIDIQDAAFRERGFLASSHRVSAHEFGPPQSRTRSWSLYMRKACSRADGLEGEVALSNLFLSFRCEALSLPKLLAEIPGFRKAPAPSEKVGKSAKWMQQFAEIAKRLGQEQLDLKVQEVLSMDLPLTSREVHVVAIAVHELQARGVDLRKEPVVIQVDQGFGRSWHRSDHRIAPCIIPKGKYLLTGPTWRLMDKQEKCFLQGVGPQEIRAYRMEELLSENQLNDMAGNAFTAQICMAAYLSFLVCWNSGARPGMEAKQEPVGFRV</sequence>
<dbReference type="OrthoDB" id="406519at2759"/>
<gene>
    <name evidence="3" type="ORF">SNAT2548_LOCUS13015</name>
</gene>
<keyword evidence="2" id="KW-0808">Transferase</keyword>
<evidence type="ECO:0000313" key="3">
    <source>
        <dbReference type="EMBL" id="CAE7255488.1"/>
    </source>
</evidence>
<dbReference type="Gene3D" id="3.40.50.150">
    <property type="entry name" value="Vaccinia Virus protein VP39"/>
    <property type="match status" value="1"/>
</dbReference>
<keyword evidence="4" id="KW-1185">Reference proteome</keyword>
<evidence type="ECO:0000313" key="4">
    <source>
        <dbReference type="Proteomes" id="UP000604046"/>
    </source>
</evidence>
<dbReference type="SUPFAM" id="SSF53335">
    <property type="entry name" value="S-adenosyl-L-methionine-dependent methyltransferases"/>
    <property type="match status" value="1"/>
</dbReference>
<reference evidence="3" key="1">
    <citation type="submission" date="2021-02" db="EMBL/GenBank/DDBJ databases">
        <authorList>
            <person name="Dougan E. K."/>
            <person name="Rhodes N."/>
            <person name="Thang M."/>
            <person name="Chan C."/>
        </authorList>
    </citation>
    <scope>NUCLEOTIDE SEQUENCE</scope>
</reference>
<name>A0A812M1P9_9DINO</name>
<dbReference type="InterPro" id="IPR029063">
    <property type="entry name" value="SAM-dependent_MTases_sf"/>
</dbReference>